<sequence>MGKESTEGEESRKISMAYLMIFFLSLLICVTGGSVFGWWLYKYHPTNRQLWMVPFSLIFLFTPLMIWLSLHVSELCISSKSDEEQVSKVTRRIHPLNHSVRDPKQIGIGI</sequence>
<keyword evidence="2" id="KW-1185">Reference proteome</keyword>
<comment type="caution">
    <text evidence="1">The sequence shown here is derived from an EMBL/GenBank/DDBJ whole genome shotgun (WGS) entry which is preliminary data.</text>
</comment>
<evidence type="ECO:0000313" key="1">
    <source>
        <dbReference type="EMBL" id="KAI4328967.1"/>
    </source>
</evidence>
<dbReference type="EMBL" id="CM039433">
    <property type="protein sequence ID" value="KAI4328967.1"/>
    <property type="molecule type" value="Genomic_DNA"/>
</dbReference>
<dbReference type="Proteomes" id="UP000828941">
    <property type="component" value="Chromosome 8"/>
</dbReference>
<name>A0ACB9MZB4_BAUVA</name>
<organism evidence="1 2">
    <name type="scientific">Bauhinia variegata</name>
    <name type="common">Purple orchid tree</name>
    <name type="synonym">Phanera variegata</name>
    <dbReference type="NCBI Taxonomy" id="167791"/>
    <lineage>
        <taxon>Eukaryota</taxon>
        <taxon>Viridiplantae</taxon>
        <taxon>Streptophyta</taxon>
        <taxon>Embryophyta</taxon>
        <taxon>Tracheophyta</taxon>
        <taxon>Spermatophyta</taxon>
        <taxon>Magnoliopsida</taxon>
        <taxon>eudicotyledons</taxon>
        <taxon>Gunneridae</taxon>
        <taxon>Pentapetalae</taxon>
        <taxon>rosids</taxon>
        <taxon>fabids</taxon>
        <taxon>Fabales</taxon>
        <taxon>Fabaceae</taxon>
        <taxon>Cercidoideae</taxon>
        <taxon>Cercideae</taxon>
        <taxon>Bauhiniinae</taxon>
        <taxon>Bauhinia</taxon>
    </lineage>
</organism>
<proteinExistence type="predicted"/>
<evidence type="ECO:0000313" key="2">
    <source>
        <dbReference type="Proteomes" id="UP000828941"/>
    </source>
</evidence>
<reference evidence="1 2" key="1">
    <citation type="journal article" date="2022" name="DNA Res.">
        <title>Chromosomal-level genome assembly of the orchid tree Bauhinia variegata (Leguminosae; Cercidoideae) supports the allotetraploid origin hypothesis of Bauhinia.</title>
        <authorList>
            <person name="Zhong Y."/>
            <person name="Chen Y."/>
            <person name="Zheng D."/>
            <person name="Pang J."/>
            <person name="Liu Y."/>
            <person name="Luo S."/>
            <person name="Meng S."/>
            <person name="Qian L."/>
            <person name="Wei D."/>
            <person name="Dai S."/>
            <person name="Zhou R."/>
        </authorList>
    </citation>
    <scope>NUCLEOTIDE SEQUENCE [LARGE SCALE GENOMIC DNA]</scope>
    <source>
        <strain evidence="1">BV-YZ2020</strain>
    </source>
</reference>
<protein>
    <submittedName>
        <fullName evidence="1">Uncharacterized protein</fullName>
    </submittedName>
</protein>
<accession>A0ACB9MZB4</accession>
<gene>
    <name evidence="1" type="ORF">L6164_021277</name>
</gene>